<dbReference type="GO" id="GO:0019901">
    <property type="term" value="F:protein kinase binding"/>
    <property type="evidence" value="ECO:0007669"/>
    <property type="project" value="TreeGrafter"/>
</dbReference>
<keyword evidence="5" id="KW-0131">Cell cycle</keyword>
<dbReference type="GO" id="GO:0060236">
    <property type="term" value="P:regulation of mitotic spindle organization"/>
    <property type="evidence" value="ECO:0007669"/>
    <property type="project" value="TreeGrafter"/>
</dbReference>
<feature type="non-terminal residue" evidence="7">
    <location>
        <position position="1"/>
    </location>
</feature>
<dbReference type="GO" id="GO:0007088">
    <property type="term" value="P:regulation of mitotic nuclear division"/>
    <property type="evidence" value="ECO:0007669"/>
    <property type="project" value="TreeGrafter"/>
</dbReference>
<feature type="compositionally biased region" description="Polar residues" evidence="6">
    <location>
        <begin position="391"/>
        <end position="412"/>
    </location>
</feature>
<evidence type="ECO:0000313" key="8">
    <source>
        <dbReference type="Proteomes" id="UP001432027"/>
    </source>
</evidence>
<evidence type="ECO:0000256" key="6">
    <source>
        <dbReference type="SAM" id="MobiDB-lite"/>
    </source>
</evidence>
<comment type="similarity">
    <text evidence="1">Belongs to the BORA family.</text>
</comment>
<gene>
    <name evidence="7" type="ORF">PENTCL1PPCAC_17446</name>
</gene>
<dbReference type="EMBL" id="BTSX01000004">
    <property type="protein sequence ID" value="GMS95271.1"/>
    <property type="molecule type" value="Genomic_DNA"/>
</dbReference>
<evidence type="ECO:0000256" key="2">
    <source>
        <dbReference type="ARBA" id="ARBA00020055"/>
    </source>
</evidence>
<evidence type="ECO:0000256" key="4">
    <source>
        <dbReference type="ARBA" id="ARBA00022776"/>
    </source>
</evidence>
<evidence type="ECO:0000256" key="3">
    <source>
        <dbReference type="ARBA" id="ARBA00022618"/>
    </source>
</evidence>
<feature type="compositionally biased region" description="Low complexity" evidence="6">
    <location>
        <begin position="268"/>
        <end position="282"/>
    </location>
</feature>
<proteinExistence type="inferred from homology"/>
<keyword evidence="4" id="KW-0498">Mitosis</keyword>
<feature type="region of interest" description="Disordered" evidence="6">
    <location>
        <begin position="113"/>
        <end position="143"/>
    </location>
</feature>
<keyword evidence="3" id="KW-0132">Cell division</keyword>
<comment type="caution">
    <text evidence="7">The sequence shown here is derived from an EMBL/GenBank/DDBJ whole genome shotgun (WGS) entry which is preliminary data.</text>
</comment>
<sequence length="450" mass="49357">CMDKSSFTADESSVRHHEDLLSSTILVGDEDHKRDELKLSPIFGDTSPSGKVGLRYRNAHVIKEEDDSGDREDSDKLSSTNALGISLDFVSGYSSEAQDDMSQIDVGDAGFIEEKEGPSTSSSNEPFRTPQSSHSGTRLETESKRVVNPFDKSVCAESLSRSIFSPGILAELSNLPKNTPKTAIKGEFKWSIEHLAVLNPIDFPEEDIIRSRISPSSFHDPSRQAAIETFFRSNAAYHPSPDIFRKPPTPLAAPSAKRVRQTDGHPFQLPSSSSSSILQPSPLTRPPAARILRTTQFQRVRTFSTQTLLTIPPSEDIDLLALLGGQFVFNEDADRQARISEGIEEDEEEERDLSASNLSLRRRLFLNDGDDEEDELETSAVAHEREDILTPLSSDHSSPSIPNGNRSSSSQLEDLGSGSSGDNHLATPSISRIARMPLPFPDFSPIAPNS</sequence>
<dbReference type="GO" id="GO:0005634">
    <property type="term" value="C:nucleus"/>
    <property type="evidence" value="ECO:0007669"/>
    <property type="project" value="TreeGrafter"/>
</dbReference>
<dbReference type="AlphaFoldDB" id="A0AAV5TLN9"/>
<feature type="region of interest" description="Disordered" evidence="6">
    <location>
        <begin position="238"/>
        <end position="284"/>
    </location>
</feature>
<feature type="compositionally biased region" description="Polar residues" evidence="6">
    <location>
        <begin position="118"/>
        <end position="136"/>
    </location>
</feature>
<name>A0AAV5TLN9_9BILA</name>
<evidence type="ECO:0000256" key="5">
    <source>
        <dbReference type="ARBA" id="ARBA00023306"/>
    </source>
</evidence>
<evidence type="ECO:0000256" key="1">
    <source>
        <dbReference type="ARBA" id="ARBA00010963"/>
    </source>
</evidence>
<protein>
    <recommendedName>
        <fullName evidence="2">Protein aurora borealis</fullName>
    </recommendedName>
</protein>
<organism evidence="7 8">
    <name type="scientific">Pristionchus entomophagus</name>
    <dbReference type="NCBI Taxonomy" id="358040"/>
    <lineage>
        <taxon>Eukaryota</taxon>
        <taxon>Metazoa</taxon>
        <taxon>Ecdysozoa</taxon>
        <taxon>Nematoda</taxon>
        <taxon>Chromadorea</taxon>
        <taxon>Rhabditida</taxon>
        <taxon>Rhabditina</taxon>
        <taxon>Diplogasteromorpha</taxon>
        <taxon>Diplogasteroidea</taxon>
        <taxon>Neodiplogasteridae</taxon>
        <taxon>Pristionchus</taxon>
    </lineage>
</organism>
<dbReference type="GO" id="GO:0051301">
    <property type="term" value="P:cell division"/>
    <property type="evidence" value="ECO:0007669"/>
    <property type="project" value="UniProtKB-KW"/>
</dbReference>
<evidence type="ECO:0000313" key="7">
    <source>
        <dbReference type="EMBL" id="GMS95271.1"/>
    </source>
</evidence>
<dbReference type="PANTHER" id="PTHR14728">
    <property type="entry name" value="PROTEIN AURORA BOREALIS"/>
    <property type="match status" value="1"/>
</dbReference>
<keyword evidence="8" id="KW-1185">Reference proteome</keyword>
<dbReference type="PANTHER" id="PTHR14728:SF2">
    <property type="entry name" value="PROTEIN AURORA BOREALIS"/>
    <property type="match status" value="1"/>
</dbReference>
<dbReference type="GO" id="GO:0005737">
    <property type="term" value="C:cytoplasm"/>
    <property type="evidence" value="ECO:0007669"/>
    <property type="project" value="TreeGrafter"/>
</dbReference>
<feature type="compositionally biased region" description="Polar residues" evidence="6">
    <location>
        <begin position="420"/>
        <end position="430"/>
    </location>
</feature>
<dbReference type="InterPro" id="IPR023252">
    <property type="entry name" value="Aurora_borealis_protein"/>
</dbReference>
<reference evidence="7" key="1">
    <citation type="submission" date="2023-10" db="EMBL/GenBank/DDBJ databases">
        <title>Genome assembly of Pristionchus species.</title>
        <authorList>
            <person name="Yoshida K."/>
            <person name="Sommer R.J."/>
        </authorList>
    </citation>
    <scope>NUCLEOTIDE SEQUENCE</scope>
    <source>
        <strain evidence="7">RS0144</strain>
    </source>
</reference>
<feature type="region of interest" description="Disordered" evidence="6">
    <location>
        <begin position="371"/>
        <end position="450"/>
    </location>
</feature>
<accession>A0AAV5TLN9</accession>
<dbReference type="Proteomes" id="UP001432027">
    <property type="component" value="Unassembled WGS sequence"/>
</dbReference>
<dbReference type="Pfam" id="PF15280">
    <property type="entry name" value="BORA_N"/>
    <property type="match status" value="1"/>
</dbReference>